<reference evidence="1" key="1">
    <citation type="submission" date="2014-09" db="EMBL/GenBank/DDBJ databases">
        <authorList>
            <person name="Magalhaes I.L.F."/>
            <person name="Oliveira U."/>
            <person name="Santos F.R."/>
            <person name="Vidigal T.H.D.A."/>
            <person name="Brescovit A.D."/>
            <person name="Santos A.J."/>
        </authorList>
    </citation>
    <scope>NUCLEOTIDE SEQUENCE</scope>
    <source>
        <tissue evidence="1">Shoot tissue taken approximately 20 cm above the soil surface</tissue>
    </source>
</reference>
<sequence length="47" mass="4775">MGIPAGTGIGLEGLCPSLCNFRVGSPGNRFPGRSGFKSSVPVSFTFA</sequence>
<reference evidence="1" key="2">
    <citation type="journal article" date="2015" name="Data Brief">
        <title>Shoot transcriptome of the giant reed, Arundo donax.</title>
        <authorList>
            <person name="Barrero R.A."/>
            <person name="Guerrero F.D."/>
            <person name="Moolhuijzen P."/>
            <person name="Goolsby J.A."/>
            <person name="Tidwell J."/>
            <person name="Bellgard S.E."/>
            <person name="Bellgard M.I."/>
        </authorList>
    </citation>
    <scope>NUCLEOTIDE SEQUENCE</scope>
    <source>
        <tissue evidence="1">Shoot tissue taken approximately 20 cm above the soil surface</tissue>
    </source>
</reference>
<evidence type="ECO:0000313" key="1">
    <source>
        <dbReference type="EMBL" id="JAD39003.1"/>
    </source>
</evidence>
<protein>
    <submittedName>
        <fullName evidence="1">Uncharacterized protein</fullName>
    </submittedName>
</protein>
<proteinExistence type="predicted"/>
<dbReference type="AlphaFoldDB" id="A0A0A8ZMR7"/>
<dbReference type="EMBL" id="GBRH01258892">
    <property type="protein sequence ID" value="JAD39003.1"/>
    <property type="molecule type" value="Transcribed_RNA"/>
</dbReference>
<name>A0A0A8ZMR7_ARUDO</name>
<organism evidence="1">
    <name type="scientific">Arundo donax</name>
    <name type="common">Giant reed</name>
    <name type="synonym">Donax arundinaceus</name>
    <dbReference type="NCBI Taxonomy" id="35708"/>
    <lineage>
        <taxon>Eukaryota</taxon>
        <taxon>Viridiplantae</taxon>
        <taxon>Streptophyta</taxon>
        <taxon>Embryophyta</taxon>
        <taxon>Tracheophyta</taxon>
        <taxon>Spermatophyta</taxon>
        <taxon>Magnoliopsida</taxon>
        <taxon>Liliopsida</taxon>
        <taxon>Poales</taxon>
        <taxon>Poaceae</taxon>
        <taxon>PACMAD clade</taxon>
        <taxon>Arundinoideae</taxon>
        <taxon>Arundineae</taxon>
        <taxon>Arundo</taxon>
    </lineage>
</organism>
<accession>A0A0A8ZMR7</accession>